<reference evidence="1 2" key="1">
    <citation type="journal article" date="2014" name="Nature">
        <title>The genome of the recently domesticated crop plant sugar beet (Beta vulgaris).</title>
        <authorList>
            <person name="Dohm J.C."/>
            <person name="Minoche A.E."/>
            <person name="Holtgrawe D."/>
            <person name="Capella-Gutierrez S."/>
            <person name="Zakrzewski F."/>
            <person name="Tafer H."/>
            <person name="Rupp O."/>
            <person name="Sorensen T.R."/>
            <person name="Stracke R."/>
            <person name="Reinhardt R."/>
            <person name="Goesmann A."/>
            <person name="Kraft T."/>
            <person name="Schulz B."/>
            <person name="Stadler P.F."/>
            <person name="Schmidt T."/>
            <person name="Gabaldon T."/>
            <person name="Lehrach H."/>
            <person name="Weisshaar B."/>
            <person name="Himmelbauer H."/>
        </authorList>
    </citation>
    <scope>NUCLEOTIDE SEQUENCE [LARGE SCALE GENOMIC DNA]</scope>
    <source>
        <tissue evidence="1">Taproot</tissue>
    </source>
</reference>
<evidence type="ECO:0000313" key="1">
    <source>
        <dbReference type="EMBL" id="KMS84765.1"/>
    </source>
</evidence>
<keyword evidence="2" id="KW-1185">Reference proteome</keyword>
<evidence type="ECO:0000313" key="2">
    <source>
        <dbReference type="Proteomes" id="UP000035740"/>
    </source>
</evidence>
<dbReference type="AlphaFoldDB" id="A0A0J8D3D5"/>
<proteinExistence type="predicted"/>
<dbReference type="Gramene" id="KMS84765">
    <property type="protein sequence ID" value="KMS84765"/>
    <property type="gene ID" value="BVRB_033740"/>
</dbReference>
<dbReference type="Proteomes" id="UP000035740">
    <property type="component" value="Unassembled WGS sequence"/>
</dbReference>
<sequence>VHSGDILADKDIEAWLSYELANRSQMIDKWLVNREQFLQSEAQRKHLSRSPSIISMRDSTQMSTHLEMIGSWDFDVFSLVDQGKEEVDCFQNSKKIAHISAVATGRCRILLVSETRFV</sequence>
<accession>A0A0J8D3D5</accession>
<gene>
    <name evidence="1" type="ORF">BVRB_033740</name>
</gene>
<name>A0A0J8D3D5_BETVV</name>
<organism evidence="1 2">
    <name type="scientific">Beta vulgaris subsp. vulgaris</name>
    <name type="common">Beet</name>
    <dbReference type="NCBI Taxonomy" id="3555"/>
    <lineage>
        <taxon>Eukaryota</taxon>
        <taxon>Viridiplantae</taxon>
        <taxon>Streptophyta</taxon>
        <taxon>Embryophyta</taxon>
        <taxon>Tracheophyta</taxon>
        <taxon>Spermatophyta</taxon>
        <taxon>Magnoliopsida</taxon>
        <taxon>eudicotyledons</taxon>
        <taxon>Gunneridae</taxon>
        <taxon>Pentapetalae</taxon>
        <taxon>Caryophyllales</taxon>
        <taxon>Chenopodiaceae</taxon>
        <taxon>Betoideae</taxon>
        <taxon>Beta</taxon>
    </lineage>
</organism>
<dbReference type="EMBL" id="KQ105644">
    <property type="protein sequence ID" value="KMS84765.1"/>
    <property type="molecule type" value="Genomic_DNA"/>
</dbReference>
<feature type="non-terminal residue" evidence="1">
    <location>
        <position position="1"/>
    </location>
</feature>
<protein>
    <submittedName>
        <fullName evidence="1">Uncharacterized protein</fullName>
    </submittedName>
</protein>